<feature type="transmembrane region" description="Helical" evidence="7">
    <location>
        <begin position="63"/>
        <end position="87"/>
    </location>
</feature>
<feature type="transmembrane region" description="Helical" evidence="7">
    <location>
        <begin position="231"/>
        <end position="252"/>
    </location>
</feature>
<dbReference type="Pfam" id="PF20684">
    <property type="entry name" value="Fung_rhodopsin"/>
    <property type="match status" value="1"/>
</dbReference>
<sequence>MPGGIHPPLAVILSWPTPNYVNPTTRPKTVLITACIFGPLTTLLLLARLWVRMRIQRNVGWDDWLMLAAIVPIIALTVIFPLVTEVYGFNKHVWDVDPRVFPTQRKYVLVIEVVFCVASGLIKISILLFYRRLSTNAVSKTLIWSLRISIGFIASYSVAFTIVPIFICNPVSAFWDQVNHAKIAKGYKYTCLNEGADVFAAGVIAAAQDLITAILPTFIYWKLQMPFRQKVLLFCIFAIGYGVVALSALRAYASWRIFFSTYDVTWVAGDNWLWTMLELHIGAMCANAPALKVFFTRFLQLDRLGSRSKSRSTASKQNSGKSSNQYRGKSGGKIFDMFGSSKNSGYLSEPHTDVSVDMHGGVQRSRGQDERPRSTTDTIDIFLGRREDDVELGSMKSFVTREEDLQALPPFPSRAARNYPEGGAGM</sequence>
<evidence type="ECO:0000313" key="9">
    <source>
        <dbReference type="EMBL" id="KAF2020201.1"/>
    </source>
</evidence>
<dbReference type="Proteomes" id="UP000799778">
    <property type="component" value="Unassembled WGS sequence"/>
</dbReference>
<feature type="region of interest" description="Disordered" evidence="6">
    <location>
        <begin position="346"/>
        <end position="378"/>
    </location>
</feature>
<keyword evidence="3 7" id="KW-1133">Transmembrane helix</keyword>
<dbReference type="PANTHER" id="PTHR33048:SF129">
    <property type="entry name" value="INTEGRAL MEMBRANE PROTEIN-RELATED"/>
    <property type="match status" value="1"/>
</dbReference>
<keyword evidence="4 7" id="KW-0472">Membrane</keyword>
<evidence type="ECO:0000256" key="6">
    <source>
        <dbReference type="SAM" id="MobiDB-lite"/>
    </source>
</evidence>
<keyword evidence="10" id="KW-1185">Reference proteome</keyword>
<dbReference type="RefSeq" id="XP_033388540.1">
    <property type="nucleotide sequence ID" value="XM_033532976.1"/>
</dbReference>
<evidence type="ECO:0000256" key="3">
    <source>
        <dbReference type="ARBA" id="ARBA00022989"/>
    </source>
</evidence>
<feature type="compositionally biased region" description="Polar residues" evidence="6">
    <location>
        <begin position="311"/>
        <end position="327"/>
    </location>
</feature>
<feature type="transmembrane region" description="Helical" evidence="7">
    <location>
        <begin position="142"/>
        <end position="167"/>
    </location>
</feature>
<feature type="transmembrane region" description="Helical" evidence="7">
    <location>
        <begin position="272"/>
        <end position="295"/>
    </location>
</feature>
<name>A0A6A5Y5T2_9PLEO</name>
<comment type="similarity">
    <text evidence="5">Belongs to the SAT4 family.</text>
</comment>
<feature type="transmembrane region" description="Helical" evidence="7">
    <location>
        <begin position="198"/>
        <end position="219"/>
    </location>
</feature>
<feature type="transmembrane region" description="Helical" evidence="7">
    <location>
        <begin position="107"/>
        <end position="130"/>
    </location>
</feature>
<protein>
    <recommendedName>
        <fullName evidence="8">Rhodopsin domain-containing protein</fullName>
    </recommendedName>
</protein>
<evidence type="ECO:0000313" key="10">
    <source>
        <dbReference type="Proteomes" id="UP000799778"/>
    </source>
</evidence>
<feature type="transmembrane region" description="Helical" evidence="7">
    <location>
        <begin position="30"/>
        <end position="51"/>
    </location>
</feature>
<gene>
    <name evidence="9" type="ORF">BU24DRAFT_477348</name>
</gene>
<reference evidence="9" key="1">
    <citation type="journal article" date="2020" name="Stud. Mycol.">
        <title>101 Dothideomycetes genomes: a test case for predicting lifestyles and emergence of pathogens.</title>
        <authorList>
            <person name="Haridas S."/>
            <person name="Albert R."/>
            <person name="Binder M."/>
            <person name="Bloem J."/>
            <person name="Labutti K."/>
            <person name="Salamov A."/>
            <person name="Andreopoulos B."/>
            <person name="Baker S."/>
            <person name="Barry K."/>
            <person name="Bills G."/>
            <person name="Bluhm B."/>
            <person name="Cannon C."/>
            <person name="Castanera R."/>
            <person name="Culley D."/>
            <person name="Daum C."/>
            <person name="Ezra D."/>
            <person name="Gonzalez J."/>
            <person name="Henrissat B."/>
            <person name="Kuo A."/>
            <person name="Liang C."/>
            <person name="Lipzen A."/>
            <person name="Lutzoni F."/>
            <person name="Magnuson J."/>
            <person name="Mondo S."/>
            <person name="Nolan M."/>
            <person name="Ohm R."/>
            <person name="Pangilinan J."/>
            <person name="Park H.-J."/>
            <person name="Ramirez L."/>
            <person name="Alfaro M."/>
            <person name="Sun H."/>
            <person name="Tritt A."/>
            <person name="Yoshinaga Y."/>
            <person name="Zwiers L.-H."/>
            <person name="Turgeon B."/>
            <person name="Goodwin S."/>
            <person name="Spatafora J."/>
            <person name="Crous P."/>
            <person name="Grigoriev I."/>
        </authorList>
    </citation>
    <scope>NUCLEOTIDE SEQUENCE</scope>
    <source>
        <strain evidence="9">CBS 175.79</strain>
    </source>
</reference>
<accession>A0A6A5Y5T2</accession>
<evidence type="ECO:0000256" key="7">
    <source>
        <dbReference type="SAM" id="Phobius"/>
    </source>
</evidence>
<feature type="region of interest" description="Disordered" evidence="6">
    <location>
        <begin position="401"/>
        <end position="426"/>
    </location>
</feature>
<evidence type="ECO:0000259" key="8">
    <source>
        <dbReference type="Pfam" id="PF20684"/>
    </source>
</evidence>
<feature type="domain" description="Rhodopsin" evidence="8">
    <location>
        <begin position="47"/>
        <end position="296"/>
    </location>
</feature>
<comment type="subcellular location">
    <subcellularLocation>
        <location evidence="1">Membrane</location>
        <topology evidence="1">Multi-pass membrane protein</topology>
    </subcellularLocation>
</comment>
<evidence type="ECO:0000256" key="5">
    <source>
        <dbReference type="ARBA" id="ARBA00038359"/>
    </source>
</evidence>
<feature type="region of interest" description="Disordered" evidence="6">
    <location>
        <begin position="309"/>
        <end position="330"/>
    </location>
</feature>
<proteinExistence type="inferred from homology"/>
<dbReference type="PANTHER" id="PTHR33048">
    <property type="entry name" value="PTH11-LIKE INTEGRAL MEMBRANE PROTEIN (AFU_ORTHOLOGUE AFUA_5G11245)"/>
    <property type="match status" value="1"/>
</dbReference>
<evidence type="ECO:0000256" key="2">
    <source>
        <dbReference type="ARBA" id="ARBA00022692"/>
    </source>
</evidence>
<dbReference type="GO" id="GO:0016020">
    <property type="term" value="C:membrane"/>
    <property type="evidence" value="ECO:0007669"/>
    <property type="project" value="UniProtKB-SubCell"/>
</dbReference>
<organism evidence="9 10">
    <name type="scientific">Aaosphaeria arxii CBS 175.79</name>
    <dbReference type="NCBI Taxonomy" id="1450172"/>
    <lineage>
        <taxon>Eukaryota</taxon>
        <taxon>Fungi</taxon>
        <taxon>Dikarya</taxon>
        <taxon>Ascomycota</taxon>
        <taxon>Pezizomycotina</taxon>
        <taxon>Dothideomycetes</taxon>
        <taxon>Pleosporomycetidae</taxon>
        <taxon>Pleosporales</taxon>
        <taxon>Pleosporales incertae sedis</taxon>
        <taxon>Aaosphaeria</taxon>
    </lineage>
</organism>
<dbReference type="GeneID" id="54290373"/>
<dbReference type="InterPro" id="IPR049326">
    <property type="entry name" value="Rhodopsin_dom_fungi"/>
</dbReference>
<keyword evidence="2 7" id="KW-0812">Transmembrane</keyword>
<evidence type="ECO:0000256" key="1">
    <source>
        <dbReference type="ARBA" id="ARBA00004141"/>
    </source>
</evidence>
<dbReference type="AlphaFoldDB" id="A0A6A5Y5T2"/>
<dbReference type="EMBL" id="ML978067">
    <property type="protein sequence ID" value="KAF2020201.1"/>
    <property type="molecule type" value="Genomic_DNA"/>
</dbReference>
<evidence type="ECO:0000256" key="4">
    <source>
        <dbReference type="ARBA" id="ARBA00023136"/>
    </source>
</evidence>
<dbReference type="OrthoDB" id="5429740at2759"/>
<dbReference type="InterPro" id="IPR052337">
    <property type="entry name" value="SAT4-like"/>
</dbReference>